<protein>
    <recommendedName>
        <fullName evidence="3">50S ribosomal protein L35</fullName>
    </recommendedName>
</protein>
<evidence type="ECO:0000313" key="2">
    <source>
        <dbReference type="Proteomes" id="UP000186559"/>
    </source>
</evidence>
<proteinExistence type="predicted"/>
<dbReference type="STRING" id="1229727.Ga0080559_TMP2598"/>
<gene>
    <name evidence="1" type="ORF">Ga0080559_TMP2598</name>
</gene>
<keyword evidence="2" id="KW-1185">Reference proteome</keyword>
<organism evidence="1 2">
    <name type="scientific">Salipiger profundus</name>
    <dbReference type="NCBI Taxonomy" id="1229727"/>
    <lineage>
        <taxon>Bacteria</taxon>
        <taxon>Pseudomonadati</taxon>
        <taxon>Pseudomonadota</taxon>
        <taxon>Alphaproteobacteria</taxon>
        <taxon>Rhodobacterales</taxon>
        <taxon>Roseobacteraceae</taxon>
        <taxon>Salipiger</taxon>
    </lineage>
</organism>
<evidence type="ECO:0000313" key="1">
    <source>
        <dbReference type="EMBL" id="APX23394.1"/>
    </source>
</evidence>
<dbReference type="AlphaFoldDB" id="A0A1U7D5E7"/>
<sequence>MQPDHALVLGLFLVVLSVPAVISAYSERRPPRVGAVVGVAGLALLLHGHVHTPGGYAPDDVPEALYGVIGDIIR</sequence>
<dbReference type="Proteomes" id="UP000186559">
    <property type="component" value="Chromosome"/>
</dbReference>
<dbReference type="RefSeq" id="WP_076623458.1">
    <property type="nucleotide sequence ID" value="NZ_BMEW01000013.1"/>
</dbReference>
<dbReference type="EMBL" id="CP014796">
    <property type="protein sequence ID" value="APX23394.1"/>
    <property type="molecule type" value="Genomic_DNA"/>
</dbReference>
<evidence type="ECO:0008006" key="3">
    <source>
        <dbReference type="Google" id="ProtNLM"/>
    </source>
</evidence>
<dbReference type="KEGG" id="tpro:Ga0080559_TMP2598"/>
<name>A0A1U7D5E7_9RHOB</name>
<accession>A0A1U7D5E7</accession>
<reference evidence="1 2" key="1">
    <citation type="submission" date="2016-03" db="EMBL/GenBank/DDBJ databases">
        <title>Deep-sea bacteria in the southern Pacific.</title>
        <authorList>
            <person name="Tang K."/>
        </authorList>
    </citation>
    <scope>NUCLEOTIDE SEQUENCE [LARGE SCALE GENOMIC DNA]</scope>
    <source>
        <strain evidence="1 2">JLT2016</strain>
    </source>
</reference>